<evidence type="ECO:0000259" key="8">
    <source>
        <dbReference type="Pfam" id="PF02687"/>
    </source>
</evidence>
<feature type="transmembrane region" description="Helical" evidence="7">
    <location>
        <begin position="283"/>
        <end position="306"/>
    </location>
</feature>
<comment type="subcellular location">
    <subcellularLocation>
        <location evidence="1">Cell membrane</location>
        <topology evidence="1">Multi-pass membrane protein</topology>
    </subcellularLocation>
</comment>
<evidence type="ECO:0000256" key="5">
    <source>
        <dbReference type="ARBA" id="ARBA00022989"/>
    </source>
</evidence>
<dbReference type="PANTHER" id="PTHR30489">
    <property type="entry name" value="LIPOPROTEIN-RELEASING SYSTEM TRANSMEMBRANE PROTEIN LOLE"/>
    <property type="match status" value="1"/>
</dbReference>
<dbReference type="STRING" id="28115.HQ47_06605"/>
<evidence type="ECO:0000256" key="3">
    <source>
        <dbReference type="ARBA" id="ARBA00022475"/>
    </source>
</evidence>
<proteinExistence type="inferred from homology"/>
<comment type="similarity">
    <text evidence="2">Belongs to the ABC-4 integral membrane protein family. LolC/E subfamily.</text>
</comment>
<protein>
    <recommendedName>
        <fullName evidence="12">Lipoprotein-releasing system transmembrane protein lolE</fullName>
    </recommendedName>
</protein>
<gene>
    <name evidence="10" type="ORF">HQ47_06605</name>
</gene>
<dbReference type="GO" id="GO:0044874">
    <property type="term" value="P:lipoprotein localization to outer membrane"/>
    <property type="evidence" value="ECO:0007669"/>
    <property type="project" value="TreeGrafter"/>
</dbReference>
<keyword evidence="11" id="KW-1185">Reference proteome</keyword>
<dbReference type="Pfam" id="PF02687">
    <property type="entry name" value="FtsX"/>
    <property type="match status" value="1"/>
</dbReference>
<dbReference type="InterPro" id="IPR003838">
    <property type="entry name" value="ABC3_permease_C"/>
</dbReference>
<evidence type="ECO:0008006" key="12">
    <source>
        <dbReference type="Google" id="ProtNLM"/>
    </source>
</evidence>
<evidence type="ECO:0000256" key="1">
    <source>
        <dbReference type="ARBA" id="ARBA00004651"/>
    </source>
</evidence>
<dbReference type="Pfam" id="PF12704">
    <property type="entry name" value="MacB_PCD"/>
    <property type="match status" value="1"/>
</dbReference>
<evidence type="ECO:0000313" key="11">
    <source>
        <dbReference type="Proteomes" id="UP000030103"/>
    </source>
</evidence>
<accession>A0A0A2EBV0</accession>
<reference evidence="10 11" key="1">
    <citation type="submission" date="2014-09" db="EMBL/GenBank/DDBJ databases">
        <title>Draft Genome Sequence of Porphyromonas macacae COT-192_OH2859.</title>
        <authorList>
            <person name="Wallis C."/>
            <person name="Deusch O."/>
            <person name="O'Flynn C."/>
            <person name="Davis I."/>
            <person name="Horsfall A."/>
            <person name="Kirkwood N."/>
            <person name="Harris S."/>
            <person name="Eisen J.A."/>
            <person name="Coil D.A."/>
            <person name="Darling A.E."/>
            <person name="Jospin G."/>
            <person name="Alexiev A."/>
        </authorList>
    </citation>
    <scope>NUCLEOTIDE SEQUENCE [LARGE SCALE GENOMIC DNA]</scope>
    <source>
        <strain evidence="11">COT-192 OH2859</strain>
    </source>
</reference>
<comment type="caution">
    <text evidence="10">The sequence shown here is derived from an EMBL/GenBank/DDBJ whole genome shotgun (WGS) entry which is preliminary data.</text>
</comment>
<evidence type="ECO:0000313" key="10">
    <source>
        <dbReference type="EMBL" id="KGN73904.1"/>
    </source>
</evidence>
<dbReference type="EMBL" id="JRFA01000017">
    <property type="protein sequence ID" value="KGN73904.1"/>
    <property type="molecule type" value="Genomic_DNA"/>
</dbReference>
<dbReference type="OrthoDB" id="1522670at2"/>
<keyword evidence="4 7" id="KW-0812">Transmembrane</keyword>
<evidence type="ECO:0000256" key="4">
    <source>
        <dbReference type="ARBA" id="ARBA00022692"/>
    </source>
</evidence>
<feature type="domain" description="ABC3 transporter permease C-terminal" evidence="8">
    <location>
        <begin position="284"/>
        <end position="409"/>
    </location>
</feature>
<sequence>MNFERFIALRISKKEKDANKANTRPMVRLTIIGIAISLSVMLLSVSIMRGFKKEVRKHAYNLSGQITIYPYGTEPGNTTQFIKAGKDLLNAINNVDGVSRVSPAVRQVGVIKTDSAYNSTLLLGIDSTFDTRFYEKNLRSGNIDELFTPLEGTNPLLLPKVTAEKLKLKTGEKIRIYFIGENIKVRSFTIVGIYESGTKADQSTALCPITTLQKINNWQPDNFSQLMIWGETEADNREISDRIVTSLQSNQQLLGSQRLGINTAEEIYPVIFGWLNMLDGNVALLMALMVLVAGFTMITGLIILLLDNTILIGTLKALGSTNKSIRKVFQNLSAILIIKGLFWGNAAALVICFLQSYFNIVKLNPEAYLMDVVPISINIFQWIAINLGALFLILLMTWGPTRIISRINPSETMRFE</sequence>
<dbReference type="AlphaFoldDB" id="A0A0A2EBV0"/>
<dbReference type="PANTHER" id="PTHR30489:SF0">
    <property type="entry name" value="LIPOPROTEIN-RELEASING SYSTEM TRANSMEMBRANE PROTEIN LOLE"/>
    <property type="match status" value="1"/>
</dbReference>
<dbReference type="InterPro" id="IPR025857">
    <property type="entry name" value="MacB_PCD"/>
</dbReference>
<keyword evidence="3" id="KW-1003">Cell membrane</keyword>
<evidence type="ECO:0000256" key="7">
    <source>
        <dbReference type="SAM" id="Phobius"/>
    </source>
</evidence>
<feature type="transmembrane region" description="Helical" evidence="7">
    <location>
        <begin position="26"/>
        <end position="48"/>
    </location>
</feature>
<dbReference type="InterPro" id="IPR051447">
    <property type="entry name" value="Lipoprotein-release_system"/>
</dbReference>
<evidence type="ECO:0000259" key="9">
    <source>
        <dbReference type="Pfam" id="PF12704"/>
    </source>
</evidence>
<dbReference type="GO" id="GO:0098797">
    <property type="term" value="C:plasma membrane protein complex"/>
    <property type="evidence" value="ECO:0007669"/>
    <property type="project" value="TreeGrafter"/>
</dbReference>
<feature type="transmembrane region" description="Helical" evidence="7">
    <location>
        <begin position="332"/>
        <end position="358"/>
    </location>
</feature>
<keyword evidence="6 7" id="KW-0472">Membrane</keyword>
<evidence type="ECO:0000256" key="6">
    <source>
        <dbReference type="ARBA" id="ARBA00023136"/>
    </source>
</evidence>
<evidence type="ECO:0000256" key="2">
    <source>
        <dbReference type="ARBA" id="ARBA00005236"/>
    </source>
</evidence>
<feature type="transmembrane region" description="Helical" evidence="7">
    <location>
        <begin position="378"/>
        <end position="398"/>
    </location>
</feature>
<feature type="domain" description="MacB-like periplasmic core" evidence="9">
    <location>
        <begin position="29"/>
        <end position="243"/>
    </location>
</feature>
<organism evidence="10 11">
    <name type="scientific">Porphyromonas macacae</name>
    <dbReference type="NCBI Taxonomy" id="28115"/>
    <lineage>
        <taxon>Bacteria</taxon>
        <taxon>Pseudomonadati</taxon>
        <taxon>Bacteroidota</taxon>
        <taxon>Bacteroidia</taxon>
        <taxon>Bacteroidales</taxon>
        <taxon>Porphyromonadaceae</taxon>
        <taxon>Porphyromonas</taxon>
    </lineage>
</organism>
<dbReference type="RefSeq" id="WP_036874113.1">
    <property type="nucleotide sequence ID" value="NZ_JRFA01000017.1"/>
</dbReference>
<keyword evidence="5 7" id="KW-1133">Transmembrane helix</keyword>
<dbReference type="Proteomes" id="UP000030103">
    <property type="component" value="Unassembled WGS sequence"/>
</dbReference>
<name>A0A0A2EBV0_9PORP</name>
<dbReference type="eggNOG" id="COG4591">
    <property type="taxonomic scope" value="Bacteria"/>
</dbReference>